<evidence type="ECO:0000313" key="2">
    <source>
        <dbReference type="Proteomes" id="UP001272242"/>
    </source>
</evidence>
<dbReference type="EMBL" id="JAXBLV010000233">
    <property type="protein sequence ID" value="MDY3563228.1"/>
    <property type="molecule type" value="Genomic_DNA"/>
</dbReference>
<accession>A0ABU5F7Y4</accession>
<reference evidence="2" key="1">
    <citation type="journal article" date="2023" name="Mar. Drugs">
        <title>Gemmata algarum, a Novel Planctomycete Isolated from an Algal Mat, Displays Antimicrobial Activity.</title>
        <authorList>
            <person name="Kumar G."/>
            <person name="Kallscheuer N."/>
            <person name="Kashif M."/>
            <person name="Ahamad S."/>
            <person name="Jagadeeshwari U."/>
            <person name="Pannikurungottu S."/>
            <person name="Haufschild T."/>
            <person name="Kabuu M."/>
            <person name="Sasikala C."/>
            <person name="Jogler C."/>
            <person name="Ramana C."/>
        </authorList>
    </citation>
    <scope>NUCLEOTIDE SEQUENCE [LARGE SCALE GENOMIC DNA]</scope>
    <source>
        <strain evidence="2">JC673</strain>
    </source>
</reference>
<name>A0ABU5F7Y4_9BACT</name>
<keyword evidence="2" id="KW-1185">Reference proteome</keyword>
<evidence type="ECO:0000313" key="1">
    <source>
        <dbReference type="EMBL" id="MDY3563228.1"/>
    </source>
</evidence>
<organism evidence="1 2">
    <name type="scientific">Gemmata algarum</name>
    <dbReference type="NCBI Taxonomy" id="2975278"/>
    <lineage>
        <taxon>Bacteria</taxon>
        <taxon>Pseudomonadati</taxon>
        <taxon>Planctomycetota</taxon>
        <taxon>Planctomycetia</taxon>
        <taxon>Gemmatales</taxon>
        <taxon>Gemmataceae</taxon>
        <taxon>Gemmata</taxon>
    </lineage>
</organism>
<comment type="caution">
    <text evidence="1">The sequence shown here is derived from an EMBL/GenBank/DDBJ whole genome shotgun (WGS) entry which is preliminary data.</text>
</comment>
<gene>
    <name evidence="1" type="ORF">R5W23_004727</name>
</gene>
<dbReference type="Proteomes" id="UP001272242">
    <property type="component" value="Unassembled WGS sequence"/>
</dbReference>
<protein>
    <submittedName>
        <fullName evidence="1">Uncharacterized protein</fullName>
    </submittedName>
</protein>
<sequence length="171" mass="18490">MGRFLSDNFEATHQKVGTFQVVNGVKIGGNVASYFCLSDGTVIHAVAGPLGAKEFLREARWAVDLRKMAASEAGGDAIKYRLALRKGHLERLASENGLRLPPRALPAVASGPPPVPTSNEIRTKAGRALGNQGQVHTLLAYYPLPQLSQLYTIVFEDVLKEKVSTLPVDVR</sequence>
<proteinExistence type="predicted"/>
<dbReference type="RefSeq" id="WP_320689460.1">
    <property type="nucleotide sequence ID" value="NZ_JAXBLV010000233.1"/>
</dbReference>